<dbReference type="RefSeq" id="XP_022838340.1">
    <property type="nucleotide sequence ID" value="XM_022985467.1"/>
</dbReference>
<dbReference type="STRING" id="70448.A0A090N2U7"/>
<protein>
    <submittedName>
        <fullName evidence="2">Thioredoxin-like fold</fullName>
    </submittedName>
</protein>
<accession>A0A090N2U7</accession>
<dbReference type="GO" id="GO:0003735">
    <property type="term" value="F:structural constituent of ribosome"/>
    <property type="evidence" value="ECO:0007669"/>
    <property type="project" value="InterPro"/>
</dbReference>
<dbReference type="GO" id="GO:0005762">
    <property type="term" value="C:mitochondrial large ribosomal subunit"/>
    <property type="evidence" value="ECO:0007669"/>
    <property type="project" value="TreeGrafter"/>
</dbReference>
<dbReference type="InterPro" id="IPR036249">
    <property type="entry name" value="Thioredoxin-like_sf"/>
</dbReference>
<dbReference type="Gene3D" id="3.40.30.10">
    <property type="entry name" value="Glutaredoxin"/>
    <property type="match status" value="1"/>
</dbReference>
<dbReference type="Proteomes" id="UP000009170">
    <property type="component" value="Unassembled WGS sequence"/>
</dbReference>
<reference evidence="3" key="1">
    <citation type="journal article" date="2006" name="Proc. Natl. Acad. Sci. U.S.A.">
        <title>Genome analysis of the smallest free-living eukaryote Ostreococcus tauri unveils many unique features.</title>
        <authorList>
            <person name="Derelle E."/>
            <person name="Ferraz C."/>
            <person name="Rombauts S."/>
            <person name="Rouze P."/>
            <person name="Worden A.Z."/>
            <person name="Robbens S."/>
            <person name="Partensky F."/>
            <person name="Degroeve S."/>
            <person name="Echeynie S."/>
            <person name="Cooke R."/>
            <person name="Saeys Y."/>
            <person name="Wuyts J."/>
            <person name="Jabbari K."/>
            <person name="Bowler C."/>
            <person name="Panaud O."/>
            <person name="Piegu B."/>
            <person name="Ball S.G."/>
            <person name="Ral J.-P."/>
            <person name="Bouget F.-Y."/>
            <person name="Piganeau G."/>
            <person name="De Baets B."/>
            <person name="Picard A."/>
            <person name="Delseny M."/>
            <person name="Demaille J."/>
            <person name="Van de Peer Y."/>
            <person name="Moreau H."/>
        </authorList>
    </citation>
    <scope>NUCLEOTIDE SEQUENCE [LARGE SCALE GENOMIC DNA]</scope>
    <source>
        <strain evidence="3">OTTH 0595 / CCAP 157/2 / RCC745</strain>
    </source>
</reference>
<comment type="caution">
    <text evidence="2">The sequence shown here is derived from an EMBL/GenBank/DDBJ whole genome shotgun (WGS) entry which is preliminary data.</text>
</comment>
<dbReference type="KEGG" id="ota:OT_ostta01g05520"/>
<proteinExistence type="predicted"/>
<feature type="region of interest" description="Disordered" evidence="1">
    <location>
        <begin position="103"/>
        <end position="143"/>
    </location>
</feature>
<organism evidence="2 3">
    <name type="scientific">Ostreococcus tauri</name>
    <name type="common">Marine green alga</name>
    <dbReference type="NCBI Taxonomy" id="70448"/>
    <lineage>
        <taxon>Eukaryota</taxon>
        <taxon>Viridiplantae</taxon>
        <taxon>Chlorophyta</taxon>
        <taxon>Mamiellophyceae</taxon>
        <taxon>Mamiellales</taxon>
        <taxon>Bathycoccaceae</taxon>
        <taxon>Ostreococcus</taxon>
    </lineage>
</organism>
<name>A0A090N2U7_OSTTA</name>
<dbReference type="GeneID" id="34945550"/>
<reference evidence="2 3" key="2">
    <citation type="journal article" date="2014" name="BMC Genomics">
        <title>An improved genome of the model marine alga Ostreococcus tauri unfolds by assessing Illumina de novo assemblies.</title>
        <authorList>
            <person name="Blanc-Mathieu R."/>
            <person name="Verhelst B."/>
            <person name="Derelle E."/>
            <person name="Rombauts S."/>
            <person name="Bouget F.Y."/>
            <person name="Carre I."/>
            <person name="Chateau A."/>
            <person name="Eyre-Walker A."/>
            <person name="Grimsley N."/>
            <person name="Moreau H."/>
            <person name="Piegu B."/>
            <person name="Rivals E."/>
            <person name="Schackwitz W."/>
            <person name="Van de Peer Y."/>
            <person name="Piganeau G."/>
        </authorList>
    </citation>
    <scope>NUCLEOTIDE SEQUENCE [LARGE SCALE GENOMIC DNA]</scope>
    <source>
        <strain evidence="3">OTTH 0595 / CCAP 157/2 / RCC745</strain>
    </source>
</reference>
<dbReference type="AlphaFoldDB" id="A0A090N2U7"/>
<dbReference type="SUPFAM" id="SSF52833">
    <property type="entry name" value="Thioredoxin-like"/>
    <property type="match status" value="1"/>
</dbReference>
<dbReference type="InterPro" id="IPR039927">
    <property type="entry name" value="Ribosomal_mL43"/>
</dbReference>
<dbReference type="GO" id="GO:0032543">
    <property type="term" value="P:mitochondrial translation"/>
    <property type="evidence" value="ECO:0007669"/>
    <property type="project" value="InterPro"/>
</dbReference>
<dbReference type="OrthoDB" id="88at2759"/>
<evidence type="ECO:0000256" key="1">
    <source>
        <dbReference type="SAM" id="MobiDB-lite"/>
    </source>
</evidence>
<gene>
    <name evidence="2" type="ORF">OT_ostta01g05520</name>
</gene>
<dbReference type="PANTHER" id="PTHR21396">
    <property type="entry name" value="39S RIBOSOMAL PROTEIN L43"/>
    <property type="match status" value="1"/>
</dbReference>
<dbReference type="FunCoup" id="A0A090N2U7">
    <property type="interactions" value="1086"/>
</dbReference>
<dbReference type="PANTHER" id="PTHR21396:SF2">
    <property type="entry name" value="LARGE RIBOSOMAL SUBUNIT PROTEIN ML43"/>
    <property type="match status" value="1"/>
</dbReference>
<evidence type="ECO:0000313" key="2">
    <source>
        <dbReference type="EMBL" id="CEF96858.1"/>
    </source>
</evidence>
<dbReference type="EMBL" id="CAID01000001">
    <property type="protein sequence ID" value="CEF96858.1"/>
    <property type="molecule type" value="Genomic_DNA"/>
</dbReference>
<sequence length="143" mass="15463">MSIRGVPQIRALALYYCDVTGSSKGAKEFARSGLFEEFLRRSSTIKASTSASSEDAETAFATFVKRGRDPHVRATYANGNSKTVGLKNLSALECERHCEALANEKGKPGSRPMKSRHFTKAPSVQGRWTPFTFGGGAPYDAAP</sequence>
<keyword evidence="3" id="KW-1185">Reference proteome</keyword>
<dbReference type="InParanoid" id="A0A090N2U7"/>
<evidence type="ECO:0000313" key="3">
    <source>
        <dbReference type="Proteomes" id="UP000009170"/>
    </source>
</evidence>